<dbReference type="NCBIfam" id="TIGR04089">
    <property type="entry name" value="exp_by_SipW_III"/>
    <property type="match status" value="1"/>
</dbReference>
<reference evidence="2 3" key="1">
    <citation type="submission" date="2016-10" db="EMBL/GenBank/DDBJ databases">
        <authorList>
            <person name="de Groot N.N."/>
        </authorList>
    </citation>
    <scope>NUCLEOTIDE SEQUENCE [LARGE SCALE GENOMIC DNA]</scope>
    <source>
        <strain evidence="2 3">DSM 44908</strain>
    </source>
</reference>
<proteinExistence type="predicted"/>
<dbReference type="NCBIfam" id="TIGR04088">
    <property type="entry name" value="cognate_SipW"/>
    <property type="match status" value="1"/>
</dbReference>
<protein>
    <submittedName>
        <fullName evidence="2">Alternate signal-mediated exported protein, RER_14450 family</fullName>
    </submittedName>
</protein>
<dbReference type="InterPro" id="IPR024006">
    <property type="entry name" value="Alt_signal_exp_actinobact"/>
</dbReference>
<accession>A0A1I0TXX2</accession>
<name>A0A1I0TXX2_9NOCA</name>
<sequence length="182" mass="18727">MNRTTKGALAAGAAGVLLLGGAGSFALWSDNEAVQGGTITAGELDIAPVAKGVWTDVSPGATSTEGGVDPATFRMVPGDVLEYRASYRVSADGENLRAVLTADPNSVTRSGDLNEANTPVTLTTTYNGTPLAGNQITEADNGRVVDVVARVTFVETTPNQVGTNDTVNLSGFRINLQQSART</sequence>
<dbReference type="GeneID" id="85486460"/>
<organism evidence="2 3">
    <name type="scientific">Rhodococcoides kroppenstedtii</name>
    <dbReference type="NCBI Taxonomy" id="293050"/>
    <lineage>
        <taxon>Bacteria</taxon>
        <taxon>Bacillati</taxon>
        <taxon>Actinomycetota</taxon>
        <taxon>Actinomycetes</taxon>
        <taxon>Mycobacteriales</taxon>
        <taxon>Nocardiaceae</taxon>
        <taxon>Rhodococcoides</taxon>
    </lineage>
</organism>
<dbReference type="EMBL" id="FOJN01000010">
    <property type="protein sequence ID" value="SFA55746.1"/>
    <property type="molecule type" value="Genomic_DNA"/>
</dbReference>
<evidence type="ECO:0000256" key="1">
    <source>
        <dbReference type="SAM" id="SignalP"/>
    </source>
</evidence>
<gene>
    <name evidence="2" type="ORF">SAMN05444374_11018</name>
</gene>
<dbReference type="InterPro" id="IPR023833">
    <property type="entry name" value="Signal_pept_SipW-depend-type"/>
</dbReference>
<feature type="chain" id="PRO_5038619370" evidence="1">
    <location>
        <begin position="29"/>
        <end position="182"/>
    </location>
</feature>
<evidence type="ECO:0000313" key="2">
    <source>
        <dbReference type="EMBL" id="SFA55746.1"/>
    </source>
</evidence>
<feature type="signal peptide" evidence="1">
    <location>
        <begin position="1"/>
        <end position="28"/>
    </location>
</feature>
<keyword evidence="1" id="KW-0732">Signal</keyword>
<dbReference type="RefSeq" id="WP_068363843.1">
    <property type="nucleotide sequence ID" value="NZ_FOJN01000010.1"/>
</dbReference>
<dbReference type="Proteomes" id="UP000182054">
    <property type="component" value="Unassembled WGS sequence"/>
</dbReference>
<evidence type="ECO:0000313" key="3">
    <source>
        <dbReference type="Proteomes" id="UP000182054"/>
    </source>
</evidence>
<dbReference type="AlphaFoldDB" id="A0A1I0TXX2"/>